<reference evidence="1" key="1">
    <citation type="journal article" date="2014" name="Front. Microbiol.">
        <title>High frequency of phylogenetically diverse reductive dehalogenase-homologous genes in deep subseafloor sedimentary metagenomes.</title>
        <authorList>
            <person name="Kawai M."/>
            <person name="Futagami T."/>
            <person name="Toyoda A."/>
            <person name="Takaki Y."/>
            <person name="Nishi S."/>
            <person name="Hori S."/>
            <person name="Arai W."/>
            <person name="Tsubouchi T."/>
            <person name="Morono Y."/>
            <person name="Uchiyama I."/>
            <person name="Ito T."/>
            <person name="Fujiyama A."/>
            <person name="Inagaki F."/>
            <person name="Takami H."/>
        </authorList>
    </citation>
    <scope>NUCLEOTIDE SEQUENCE</scope>
    <source>
        <strain evidence="1">Expedition CK06-06</strain>
    </source>
</reference>
<gene>
    <name evidence="1" type="ORF">S01H4_33899</name>
</gene>
<dbReference type="AlphaFoldDB" id="X1AL67"/>
<dbReference type="EMBL" id="BART01017887">
    <property type="protein sequence ID" value="GAG83239.1"/>
    <property type="molecule type" value="Genomic_DNA"/>
</dbReference>
<proteinExistence type="predicted"/>
<protein>
    <submittedName>
        <fullName evidence="1">Uncharacterized protein</fullName>
    </submittedName>
</protein>
<name>X1AL67_9ZZZZ</name>
<organism evidence="1">
    <name type="scientific">marine sediment metagenome</name>
    <dbReference type="NCBI Taxonomy" id="412755"/>
    <lineage>
        <taxon>unclassified sequences</taxon>
        <taxon>metagenomes</taxon>
        <taxon>ecological metagenomes</taxon>
    </lineage>
</organism>
<sequence length="73" mass="8468">NAKRKKGRLFALKNIESYTLSPKLLKTNNAVVTISNISIRLEIISISGELWITPFKEFKKLKDLNHNTNHMRM</sequence>
<comment type="caution">
    <text evidence="1">The sequence shown here is derived from an EMBL/GenBank/DDBJ whole genome shotgun (WGS) entry which is preliminary data.</text>
</comment>
<evidence type="ECO:0000313" key="1">
    <source>
        <dbReference type="EMBL" id="GAG83239.1"/>
    </source>
</evidence>
<feature type="non-terminal residue" evidence="1">
    <location>
        <position position="1"/>
    </location>
</feature>
<accession>X1AL67</accession>